<comment type="catalytic activity">
    <reaction evidence="4">
        <text>a 4-saturated-(3S)-3-hydroxyacyl-CoA = a (3E)-enoyl-CoA + H2O</text>
        <dbReference type="Rhea" id="RHEA:20724"/>
        <dbReference type="ChEBI" id="CHEBI:15377"/>
        <dbReference type="ChEBI" id="CHEBI:58521"/>
        <dbReference type="ChEBI" id="CHEBI:137480"/>
        <dbReference type="EC" id="4.2.1.17"/>
    </reaction>
</comment>
<dbReference type="PANTHER" id="PTHR11941:SF54">
    <property type="entry name" value="ENOYL-COA HYDRATASE, MITOCHONDRIAL"/>
    <property type="match status" value="1"/>
</dbReference>
<evidence type="ECO:0000256" key="3">
    <source>
        <dbReference type="ARBA" id="ARBA00023709"/>
    </source>
</evidence>
<dbReference type="GO" id="GO:0004300">
    <property type="term" value="F:enoyl-CoA hydratase activity"/>
    <property type="evidence" value="ECO:0007669"/>
    <property type="project" value="UniProtKB-EC"/>
</dbReference>
<dbReference type="InterPro" id="IPR018376">
    <property type="entry name" value="Enoyl-CoA_hyd/isom_CS"/>
</dbReference>
<dbReference type="RefSeq" id="WP_165228711.1">
    <property type="nucleotide sequence ID" value="NZ_CP049257.1"/>
</dbReference>
<proteinExistence type="inferred from homology"/>
<evidence type="ECO:0000256" key="5">
    <source>
        <dbReference type="RuleBase" id="RU003707"/>
    </source>
</evidence>
<dbReference type="InterPro" id="IPR014748">
    <property type="entry name" value="Enoyl-CoA_hydra_C"/>
</dbReference>
<protein>
    <submittedName>
        <fullName evidence="6">Crotonobetainyl-CoA hydratase</fullName>
        <ecNumber evidence="6">4.2.1.149</ecNumber>
    </submittedName>
</protein>
<evidence type="ECO:0000256" key="2">
    <source>
        <dbReference type="ARBA" id="ARBA00023239"/>
    </source>
</evidence>
<organism evidence="6 7">
    <name type="scientific">Nocardioides anomalus</name>
    <dbReference type="NCBI Taxonomy" id="2712223"/>
    <lineage>
        <taxon>Bacteria</taxon>
        <taxon>Bacillati</taxon>
        <taxon>Actinomycetota</taxon>
        <taxon>Actinomycetes</taxon>
        <taxon>Propionibacteriales</taxon>
        <taxon>Nocardioidaceae</taxon>
        <taxon>Nocardioides</taxon>
    </lineage>
</organism>
<dbReference type="PROSITE" id="PS00166">
    <property type="entry name" value="ENOYL_COA_HYDRATASE"/>
    <property type="match status" value="1"/>
</dbReference>
<accession>A0A6G6W994</accession>
<comment type="similarity">
    <text evidence="1 5">Belongs to the enoyl-CoA hydratase/isomerase family.</text>
</comment>
<gene>
    <name evidence="6" type="primary">caiD</name>
    <name evidence="6" type="ORF">G5V58_03210</name>
</gene>
<dbReference type="AlphaFoldDB" id="A0A6G6W994"/>
<keyword evidence="2 6" id="KW-0456">Lyase</keyword>
<dbReference type="GO" id="GO:0006635">
    <property type="term" value="P:fatty acid beta-oxidation"/>
    <property type="evidence" value="ECO:0007669"/>
    <property type="project" value="TreeGrafter"/>
</dbReference>
<dbReference type="Gene3D" id="3.90.226.10">
    <property type="entry name" value="2-enoyl-CoA Hydratase, Chain A, domain 1"/>
    <property type="match status" value="1"/>
</dbReference>
<dbReference type="Proteomes" id="UP000502996">
    <property type="component" value="Chromosome"/>
</dbReference>
<dbReference type="PANTHER" id="PTHR11941">
    <property type="entry name" value="ENOYL-COA HYDRATASE-RELATED"/>
    <property type="match status" value="1"/>
</dbReference>
<keyword evidence="7" id="KW-1185">Reference proteome</keyword>
<dbReference type="InterPro" id="IPR001753">
    <property type="entry name" value="Enoyl-CoA_hydra/iso"/>
</dbReference>
<dbReference type="EC" id="4.2.1.149" evidence="6"/>
<evidence type="ECO:0000313" key="6">
    <source>
        <dbReference type="EMBL" id="QIG41921.1"/>
    </source>
</evidence>
<evidence type="ECO:0000256" key="4">
    <source>
        <dbReference type="ARBA" id="ARBA00023717"/>
    </source>
</evidence>
<evidence type="ECO:0000313" key="7">
    <source>
        <dbReference type="Proteomes" id="UP000502996"/>
    </source>
</evidence>
<dbReference type="Gene3D" id="1.10.12.10">
    <property type="entry name" value="Lyase 2-enoyl-coa Hydratase, Chain A, domain 2"/>
    <property type="match status" value="1"/>
</dbReference>
<evidence type="ECO:0000256" key="1">
    <source>
        <dbReference type="ARBA" id="ARBA00005254"/>
    </source>
</evidence>
<dbReference type="SUPFAM" id="SSF52096">
    <property type="entry name" value="ClpP/crotonase"/>
    <property type="match status" value="1"/>
</dbReference>
<reference evidence="6 7" key="1">
    <citation type="submission" date="2020-02" db="EMBL/GenBank/DDBJ databases">
        <title>Full genome sequence of Nocardioides sp. R-3366.</title>
        <authorList>
            <person name="Im W.-T."/>
        </authorList>
    </citation>
    <scope>NUCLEOTIDE SEQUENCE [LARGE SCALE GENOMIC DNA]</scope>
    <source>
        <strain evidence="6 7">R-3366</strain>
    </source>
</reference>
<dbReference type="Pfam" id="PF00378">
    <property type="entry name" value="ECH_1"/>
    <property type="match status" value="1"/>
</dbReference>
<dbReference type="InterPro" id="IPR029045">
    <property type="entry name" value="ClpP/crotonase-like_dom_sf"/>
</dbReference>
<name>A0A6G6W994_9ACTN</name>
<dbReference type="KEGG" id="nano:G5V58_03210"/>
<comment type="catalytic activity">
    <reaction evidence="3">
        <text>a (3S)-3-hydroxyacyl-CoA = a (2E)-enoyl-CoA + H2O</text>
        <dbReference type="Rhea" id="RHEA:16105"/>
        <dbReference type="ChEBI" id="CHEBI:15377"/>
        <dbReference type="ChEBI" id="CHEBI:57318"/>
        <dbReference type="ChEBI" id="CHEBI:58856"/>
        <dbReference type="EC" id="4.2.1.17"/>
    </reaction>
</comment>
<dbReference type="EMBL" id="CP049257">
    <property type="protein sequence ID" value="QIG41921.1"/>
    <property type="molecule type" value="Genomic_DNA"/>
</dbReference>
<sequence length="261" mass="28125">MSEPLHLVREDGVLEVTLDRPPANAIDLPTSQAMGEVFRDFRDDPGLRVAIVRTEGEKFFCAGWDLKAAADGAPVQGAYGVGGFGGLQELPDLNKPVIAAVHGLAMGGGFELALSCDLIYASAATQFGLPEINAGTLADAATIKLPKRMPYHVAMELLLTGRRMGAEEGARWGVVNEVLPDEESVRRRAWETARLLASGPPLVFAAIKEVARVAEALTFQDAMDLVTTSRLETVETLYDSEDGVEGFKAFAEKRTPVWKGR</sequence>
<dbReference type="CDD" id="cd06558">
    <property type="entry name" value="crotonase-like"/>
    <property type="match status" value="1"/>
</dbReference>